<dbReference type="InterPro" id="IPR059179">
    <property type="entry name" value="MLKL-like_MCAfunc"/>
</dbReference>
<feature type="compositionally biased region" description="Polar residues" evidence="1">
    <location>
        <begin position="1"/>
        <end position="22"/>
    </location>
</feature>
<organism evidence="3 4">
    <name type="scientific">Mycena albidolilacea</name>
    <dbReference type="NCBI Taxonomy" id="1033008"/>
    <lineage>
        <taxon>Eukaryota</taxon>
        <taxon>Fungi</taxon>
        <taxon>Dikarya</taxon>
        <taxon>Basidiomycota</taxon>
        <taxon>Agaricomycotina</taxon>
        <taxon>Agaricomycetes</taxon>
        <taxon>Agaricomycetidae</taxon>
        <taxon>Agaricales</taxon>
        <taxon>Marasmiineae</taxon>
        <taxon>Mycenaceae</taxon>
        <taxon>Mycena</taxon>
    </lineage>
</organism>
<dbReference type="SUPFAM" id="SSF48452">
    <property type="entry name" value="TPR-like"/>
    <property type="match status" value="3"/>
</dbReference>
<name>A0AAD6ZLD8_9AGAR</name>
<protein>
    <recommendedName>
        <fullName evidence="2">DUF7779 domain-containing protein</fullName>
    </recommendedName>
</protein>
<keyword evidence="4" id="KW-1185">Reference proteome</keyword>
<evidence type="ECO:0000313" key="3">
    <source>
        <dbReference type="EMBL" id="KAJ7328347.1"/>
    </source>
</evidence>
<dbReference type="Gene3D" id="1.25.40.10">
    <property type="entry name" value="Tetratricopeptide repeat domain"/>
    <property type="match status" value="2"/>
</dbReference>
<dbReference type="CDD" id="cd21037">
    <property type="entry name" value="MLKL_NTD"/>
    <property type="match status" value="1"/>
</dbReference>
<dbReference type="Pfam" id="PF13374">
    <property type="entry name" value="TPR_10"/>
    <property type="match status" value="3"/>
</dbReference>
<evidence type="ECO:0000259" key="2">
    <source>
        <dbReference type="Pfam" id="PF25000"/>
    </source>
</evidence>
<accession>A0AAD6ZLD8</accession>
<evidence type="ECO:0000256" key="1">
    <source>
        <dbReference type="SAM" id="MobiDB-lite"/>
    </source>
</evidence>
<gene>
    <name evidence="3" type="ORF">DFH08DRAFT_815846</name>
</gene>
<feature type="region of interest" description="Disordered" evidence="1">
    <location>
        <begin position="1"/>
        <end position="27"/>
    </location>
</feature>
<sequence length="951" mass="106709">MRSNLRDPNSPPAQSVSPSTGTRADPDTNWVSNSLLAAKAISAGVDCLPFPYVDGLFRMVVILLETVEKLKKNRDDLKELCECTVEIIKTVSAQISSQGKTAALRLQDLCRELEHSLQDVLEVVTLLQRGSNRFRDRFQAMLKLNSTADEICKYRNRIRELRLNFIARSPACGNDRYKLPGPEGLELCITRTFVGRQNILRMMHDYFVRGADTNQEIFLLHGLGGSGKTQIALKFIQQSTLFSEVFLIDSTTLDTIESGLKDIAVSRNIGEASQVTLQWLCRKHDNWLLFFDNADDPRIDLNSYFPLCNHGNLLITSRNPGLQVYAGADFLVSDMEESESAELLLKTAAKEDTAKNRRIALDIVKELSYLPLAIIQAGAFISKSGALNSYLALYKIHRTRLLSEKPAQSHDNYGSTVYTTWQLSFGQLTSPAVTLLQICSFLHHKNISEKIFSNASTYKVRTLGPSREELKKPLGFLAHFLTPGGDWDSIRFIEVTNQLRAYSLINFDSETGLFSIHPLVHSWSQSTIVDLSYMHASALALVGMSAAQLPEDQKHLSSIQLLPHVDSLLQGDTNMTPDFALEYGEIYHYCGQARKAKELQIIAFEKFKNHLGKDHADTLQCMESLALTFQNLRNHEEAEELQLFVLEKRKHLLGLDNVDTLRCMGSLAFTRQSRGKLQSAKELQMLVVPKQERLLGNDHPDTLSNMSNLALSTLLPGHVVDANDLLTLVADKQRGLLGDCHPHTLITEGRLGHTLQMLGEMTKAAELQAVLVEKSKSVLGDSHPETLREMNTLAWSYYNLGQLKEAEEIQLLGRKTEAYELDVRVLSERTNQLGAQHPDSIRAQNELALTYHALGRVVDAKNLQVEVLEKRGNILGKDHPGTLNTMGELALSYRDLRQFRDAEELEVSVLEKRRKVLGENHPLTLLAIGNLVMTYKLEKFTATEILEVELL</sequence>
<feature type="domain" description="DUF7779" evidence="2">
    <location>
        <begin position="424"/>
        <end position="525"/>
    </location>
</feature>
<dbReference type="InterPro" id="IPR056681">
    <property type="entry name" value="DUF7779"/>
</dbReference>
<dbReference type="Pfam" id="PF13424">
    <property type="entry name" value="TPR_12"/>
    <property type="match status" value="1"/>
</dbReference>
<dbReference type="AlphaFoldDB" id="A0AAD6ZLD8"/>
<comment type="caution">
    <text evidence="3">The sequence shown here is derived from an EMBL/GenBank/DDBJ whole genome shotgun (WGS) entry which is preliminary data.</text>
</comment>
<dbReference type="InterPro" id="IPR011990">
    <property type="entry name" value="TPR-like_helical_dom_sf"/>
</dbReference>
<dbReference type="Proteomes" id="UP001218218">
    <property type="component" value="Unassembled WGS sequence"/>
</dbReference>
<dbReference type="InterPro" id="IPR053137">
    <property type="entry name" value="NLR-like"/>
</dbReference>
<dbReference type="SUPFAM" id="SSF52540">
    <property type="entry name" value="P-loop containing nucleoside triphosphate hydrolases"/>
    <property type="match status" value="1"/>
</dbReference>
<dbReference type="PANTHER" id="PTHR46082:SF11">
    <property type="entry name" value="AAA+ ATPASE DOMAIN-CONTAINING PROTEIN-RELATED"/>
    <property type="match status" value="1"/>
</dbReference>
<dbReference type="EMBL" id="JARIHO010000039">
    <property type="protein sequence ID" value="KAJ7328347.1"/>
    <property type="molecule type" value="Genomic_DNA"/>
</dbReference>
<dbReference type="Pfam" id="PF25000">
    <property type="entry name" value="DUF7779"/>
    <property type="match status" value="1"/>
</dbReference>
<dbReference type="InterPro" id="IPR027417">
    <property type="entry name" value="P-loop_NTPase"/>
</dbReference>
<dbReference type="Gene3D" id="3.40.50.300">
    <property type="entry name" value="P-loop containing nucleotide triphosphate hydrolases"/>
    <property type="match status" value="1"/>
</dbReference>
<proteinExistence type="predicted"/>
<dbReference type="PANTHER" id="PTHR46082">
    <property type="entry name" value="ATP/GTP-BINDING PROTEIN-RELATED"/>
    <property type="match status" value="1"/>
</dbReference>
<evidence type="ECO:0000313" key="4">
    <source>
        <dbReference type="Proteomes" id="UP001218218"/>
    </source>
</evidence>
<reference evidence="3" key="1">
    <citation type="submission" date="2023-03" db="EMBL/GenBank/DDBJ databases">
        <title>Massive genome expansion in bonnet fungi (Mycena s.s.) driven by repeated elements and novel gene families across ecological guilds.</title>
        <authorList>
            <consortium name="Lawrence Berkeley National Laboratory"/>
            <person name="Harder C.B."/>
            <person name="Miyauchi S."/>
            <person name="Viragh M."/>
            <person name="Kuo A."/>
            <person name="Thoen E."/>
            <person name="Andreopoulos B."/>
            <person name="Lu D."/>
            <person name="Skrede I."/>
            <person name="Drula E."/>
            <person name="Henrissat B."/>
            <person name="Morin E."/>
            <person name="Kohler A."/>
            <person name="Barry K."/>
            <person name="LaButti K."/>
            <person name="Morin E."/>
            <person name="Salamov A."/>
            <person name="Lipzen A."/>
            <person name="Mereny Z."/>
            <person name="Hegedus B."/>
            <person name="Baldrian P."/>
            <person name="Stursova M."/>
            <person name="Weitz H."/>
            <person name="Taylor A."/>
            <person name="Grigoriev I.V."/>
            <person name="Nagy L.G."/>
            <person name="Martin F."/>
            <person name="Kauserud H."/>
        </authorList>
    </citation>
    <scope>NUCLEOTIDE SEQUENCE</scope>
    <source>
        <strain evidence="3">CBHHK002</strain>
    </source>
</reference>